<reference evidence="4 5" key="1">
    <citation type="journal article" date="2018" name="PLoS ONE">
        <title>The draft genome of Kipferlia bialata reveals reductive genome evolution in fornicate parasites.</title>
        <authorList>
            <person name="Tanifuji G."/>
            <person name="Takabayashi S."/>
            <person name="Kume K."/>
            <person name="Takagi M."/>
            <person name="Nakayama T."/>
            <person name="Kamikawa R."/>
            <person name="Inagaki Y."/>
            <person name="Hashimoto T."/>
        </authorList>
    </citation>
    <scope>NUCLEOTIDE SEQUENCE [LARGE SCALE GENOMIC DNA]</scope>
    <source>
        <strain evidence="4">NY0173</strain>
    </source>
</reference>
<dbReference type="GO" id="GO:0008235">
    <property type="term" value="F:metalloexopeptidase activity"/>
    <property type="evidence" value="ECO:0007669"/>
    <property type="project" value="InterPro"/>
</dbReference>
<feature type="non-terminal residue" evidence="4">
    <location>
        <position position="295"/>
    </location>
</feature>
<dbReference type="InterPro" id="IPR007484">
    <property type="entry name" value="Peptidase_M28"/>
</dbReference>
<dbReference type="SUPFAM" id="SSF53187">
    <property type="entry name" value="Zn-dependent exopeptidases"/>
    <property type="match status" value="1"/>
</dbReference>
<evidence type="ECO:0000313" key="5">
    <source>
        <dbReference type="Proteomes" id="UP000265618"/>
    </source>
</evidence>
<evidence type="ECO:0000313" key="4">
    <source>
        <dbReference type="EMBL" id="GIQ86430.1"/>
    </source>
</evidence>
<evidence type="ECO:0000256" key="2">
    <source>
        <dbReference type="ARBA" id="ARBA00005634"/>
    </source>
</evidence>
<dbReference type="AlphaFoldDB" id="A0A9K3GLC1"/>
<dbReference type="PANTHER" id="PTHR12147">
    <property type="entry name" value="METALLOPEPTIDASE M28 FAMILY MEMBER"/>
    <property type="match status" value="1"/>
</dbReference>
<gene>
    <name evidence="4" type="ORF">KIPB_008284</name>
</gene>
<dbReference type="Proteomes" id="UP000265618">
    <property type="component" value="Unassembled WGS sequence"/>
</dbReference>
<feature type="non-terminal residue" evidence="4">
    <location>
        <position position="1"/>
    </location>
</feature>
<protein>
    <recommendedName>
        <fullName evidence="3">Peptidase M28 domain-containing protein</fullName>
    </recommendedName>
</protein>
<evidence type="ECO:0000259" key="3">
    <source>
        <dbReference type="Pfam" id="PF04389"/>
    </source>
</evidence>
<name>A0A9K3GLC1_9EUKA</name>
<comment type="cofactor">
    <cofactor evidence="1">
        <name>Zn(2+)</name>
        <dbReference type="ChEBI" id="CHEBI:29105"/>
    </cofactor>
</comment>
<dbReference type="EMBL" id="BDIP01002526">
    <property type="protein sequence ID" value="GIQ86430.1"/>
    <property type="molecule type" value="Genomic_DNA"/>
</dbReference>
<keyword evidence="5" id="KW-1185">Reference proteome</keyword>
<dbReference type="GO" id="GO:0006508">
    <property type="term" value="P:proteolysis"/>
    <property type="evidence" value="ECO:0007669"/>
    <property type="project" value="InterPro"/>
</dbReference>
<dbReference type="InterPro" id="IPR045175">
    <property type="entry name" value="M28_fam"/>
</dbReference>
<dbReference type="Gene3D" id="3.40.630.10">
    <property type="entry name" value="Zn peptidases"/>
    <property type="match status" value="1"/>
</dbReference>
<proteinExistence type="inferred from homology"/>
<dbReference type="PANTHER" id="PTHR12147:SF26">
    <property type="entry name" value="PEPTIDASE M28 DOMAIN-CONTAINING PROTEIN"/>
    <property type="match status" value="1"/>
</dbReference>
<dbReference type="Pfam" id="PF04389">
    <property type="entry name" value="Peptidase_M28"/>
    <property type="match status" value="1"/>
</dbReference>
<comment type="similarity">
    <text evidence="2">Belongs to the peptidase M28 family. M28B subfamily.</text>
</comment>
<evidence type="ECO:0000256" key="1">
    <source>
        <dbReference type="ARBA" id="ARBA00001947"/>
    </source>
</evidence>
<organism evidence="4 5">
    <name type="scientific">Kipferlia bialata</name>
    <dbReference type="NCBI Taxonomy" id="797122"/>
    <lineage>
        <taxon>Eukaryota</taxon>
        <taxon>Metamonada</taxon>
        <taxon>Carpediemonas-like organisms</taxon>
        <taxon>Kipferlia</taxon>
    </lineage>
</organism>
<comment type="caution">
    <text evidence="4">The sequence shown here is derived from an EMBL/GenBank/DDBJ whole genome shotgun (WGS) entry which is preliminary data.</text>
</comment>
<accession>A0A9K3GLC1</accession>
<feature type="domain" description="Peptidase M28" evidence="3">
    <location>
        <begin position="122"/>
        <end position="294"/>
    </location>
</feature>
<sequence>APKDCPSLSDLDSLTSCGYPSEDRTLKYLDLIQPIPSTTREVGSVGLTEAYTNVQEIIGHLQAELSARDVDAVIETEILDGQYVIGNQPGLIDSSITVLDLSAAPTTVVTLRKASGSAGVASAVSAHLDSHWSGPGICDDLLMVSSMLGTLDALVGAPSNTLNHILSDHDVIMVILGEEENSISGSLAVLLNSQTLTSAQVMLNLEAQGNRTPMFLSQVMSPTLTHDMYSGSKALGGTSLAHDVMRLGIVPSSTDLAAYHNAGLGGLELIGLLNTNVYHTLRDDRSGIMRGQAQQ</sequence>